<dbReference type="PANTHER" id="PTHR37096">
    <property type="entry name" value="YALI0E33429P"/>
    <property type="match status" value="1"/>
</dbReference>
<comment type="caution">
    <text evidence="2">The sequence shown here is derived from an EMBL/GenBank/DDBJ whole genome shotgun (WGS) entry which is preliminary data.</text>
</comment>
<dbReference type="SUPFAM" id="SSF52540">
    <property type="entry name" value="P-loop containing nucleoside triphosphate hydrolases"/>
    <property type="match status" value="1"/>
</dbReference>
<reference evidence="3" key="1">
    <citation type="journal article" date="2016" name="Nat. Commun.">
        <title>The Gonium pectorale genome demonstrates co-option of cell cycle regulation during the evolution of multicellularity.</title>
        <authorList>
            <person name="Hanschen E.R."/>
            <person name="Marriage T.N."/>
            <person name="Ferris P.J."/>
            <person name="Hamaji T."/>
            <person name="Toyoda A."/>
            <person name="Fujiyama A."/>
            <person name="Neme R."/>
            <person name="Noguchi H."/>
            <person name="Minakuchi Y."/>
            <person name="Suzuki M."/>
            <person name="Kawai-Toyooka H."/>
            <person name="Smith D.R."/>
            <person name="Sparks H."/>
            <person name="Anderson J."/>
            <person name="Bakaric R."/>
            <person name="Luria V."/>
            <person name="Karger A."/>
            <person name="Kirschner M.W."/>
            <person name="Durand P.M."/>
            <person name="Michod R.E."/>
            <person name="Nozaki H."/>
            <person name="Olson B.J."/>
        </authorList>
    </citation>
    <scope>NUCLEOTIDE SEQUENCE [LARGE SCALE GENOMIC DNA]</scope>
    <source>
        <strain evidence="3">NIES-2863</strain>
    </source>
</reference>
<organism evidence="2 3">
    <name type="scientific">Gonium pectorale</name>
    <name type="common">Green alga</name>
    <dbReference type="NCBI Taxonomy" id="33097"/>
    <lineage>
        <taxon>Eukaryota</taxon>
        <taxon>Viridiplantae</taxon>
        <taxon>Chlorophyta</taxon>
        <taxon>core chlorophytes</taxon>
        <taxon>Chlorophyceae</taxon>
        <taxon>CS clade</taxon>
        <taxon>Chlamydomonadales</taxon>
        <taxon>Volvocaceae</taxon>
        <taxon>Gonium</taxon>
    </lineage>
</organism>
<dbReference type="Proteomes" id="UP000075714">
    <property type="component" value="Unassembled WGS sequence"/>
</dbReference>
<feature type="region of interest" description="Disordered" evidence="1">
    <location>
        <begin position="398"/>
        <end position="431"/>
    </location>
</feature>
<protein>
    <submittedName>
        <fullName evidence="2">Uncharacterized protein</fullName>
    </submittedName>
</protein>
<evidence type="ECO:0000256" key="1">
    <source>
        <dbReference type="SAM" id="MobiDB-lite"/>
    </source>
</evidence>
<sequence>MSLTQPQPTGVLIVLGGAGVGKTAFLRELASRLRAKGAPVASLFSRYSWQPQQRQPPQALQPQNGNSLRDAAGFARALAAAAADAGGWLQAAALRAAVPPDHLANVTAALAQIQADRPTVACPASRSGSCRRPGSPSRRSITVASLLTDTLALLSWVLEALPEAAPRPVLLIDDAHVLREWNSAQQAASHQALWQWLQTVSAGPRGAHVVLASGFGGFLEELQGMAAGLSPIYLSAEVLGELTQPEALQLLQSLAPPEQAARLAENFTAVYEVVGGNPSLLHRCAASFRGDWRKAALAATRDLRRGLRGVLSPTPNDGWARWQLAKALKAVLQGPAEFGPLATALGNNGYWVIRNLVLRDMLALRPYSAWQRDLPADGWGPSDDSLLVVPGSGAAAFGMRQLPMPSDEELRKEEEAAEGRHREYHRHERER</sequence>
<feature type="compositionally biased region" description="Basic and acidic residues" evidence="1">
    <location>
        <begin position="408"/>
        <end position="431"/>
    </location>
</feature>
<keyword evidence="3" id="KW-1185">Reference proteome</keyword>
<accession>A0A150G3J9</accession>
<dbReference type="PANTHER" id="PTHR37096:SF1">
    <property type="entry name" value="AAA+ ATPASE DOMAIN-CONTAINING PROTEIN"/>
    <property type="match status" value="1"/>
</dbReference>
<name>A0A150G3J9_GONPE</name>
<gene>
    <name evidence="2" type="ORF">GPECTOR_68g380</name>
</gene>
<evidence type="ECO:0000313" key="3">
    <source>
        <dbReference type="Proteomes" id="UP000075714"/>
    </source>
</evidence>
<dbReference type="EMBL" id="LSYV01000069">
    <property type="protein sequence ID" value="KXZ44408.1"/>
    <property type="molecule type" value="Genomic_DNA"/>
</dbReference>
<dbReference type="AlphaFoldDB" id="A0A150G3J9"/>
<evidence type="ECO:0000313" key="2">
    <source>
        <dbReference type="EMBL" id="KXZ44408.1"/>
    </source>
</evidence>
<dbReference type="CDD" id="cd01983">
    <property type="entry name" value="SIMIBI"/>
    <property type="match status" value="1"/>
</dbReference>
<proteinExistence type="predicted"/>
<dbReference type="InterPro" id="IPR027417">
    <property type="entry name" value="P-loop_NTPase"/>
</dbReference>
<dbReference type="InterPro" id="IPR051667">
    <property type="entry name" value="Archaeal_ATPase_domain"/>
</dbReference>
<dbReference type="OrthoDB" id="2150628at2759"/>